<organism evidence="3 4">
    <name type="scientific">Microvirga guangxiensis</name>
    <dbReference type="NCBI Taxonomy" id="549386"/>
    <lineage>
        <taxon>Bacteria</taxon>
        <taxon>Pseudomonadati</taxon>
        <taxon>Pseudomonadota</taxon>
        <taxon>Alphaproteobacteria</taxon>
        <taxon>Hyphomicrobiales</taxon>
        <taxon>Methylobacteriaceae</taxon>
        <taxon>Microvirga</taxon>
    </lineage>
</organism>
<name>A0A1G5KZ48_9HYPH</name>
<gene>
    <name evidence="3" type="ORF">SAMN02927923_03752</name>
</gene>
<accession>A0A1G5KZ48</accession>
<dbReference type="PANTHER" id="PTHR35528:SF3">
    <property type="entry name" value="BLL1675 PROTEIN"/>
    <property type="match status" value="1"/>
</dbReference>
<protein>
    <submittedName>
        <fullName evidence="3">DDE domain-containing protein</fullName>
    </submittedName>
</protein>
<dbReference type="STRING" id="549386.SAMN02927923_03752"/>
<evidence type="ECO:0000259" key="2">
    <source>
        <dbReference type="Pfam" id="PF13610"/>
    </source>
</evidence>
<reference evidence="3 4" key="1">
    <citation type="submission" date="2016-10" db="EMBL/GenBank/DDBJ databases">
        <authorList>
            <person name="de Groot N.N."/>
        </authorList>
    </citation>
    <scope>NUCLEOTIDE SEQUENCE [LARGE SCALE GENOMIC DNA]</scope>
    <source>
        <strain evidence="3 4">CGMCC 1.7666</strain>
    </source>
</reference>
<evidence type="ECO:0000313" key="4">
    <source>
        <dbReference type="Proteomes" id="UP000199569"/>
    </source>
</evidence>
<dbReference type="EMBL" id="FMVJ01000013">
    <property type="protein sequence ID" value="SCZ05963.1"/>
    <property type="molecule type" value="Genomic_DNA"/>
</dbReference>
<dbReference type="Proteomes" id="UP000199569">
    <property type="component" value="Unassembled WGS sequence"/>
</dbReference>
<feature type="compositionally biased region" description="Polar residues" evidence="1">
    <location>
        <begin position="16"/>
        <end position="25"/>
    </location>
</feature>
<feature type="region of interest" description="Disordered" evidence="1">
    <location>
        <begin position="1"/>
        <end position="25"/>
    </location>
</feature>
<evidence type="ECO:0000313" key="3">
    <source>
        <dbReference type="EMBL" id="SCZ05963.1"/>
    </source>
</evidence>
<feature type="domain" description="DDE" evidence="2">
    <location>
        <begin position="53"/>
        <end position="156"/>
    </location>
</feature>
<dbReference type="InterPro" id="IPR032874">
    <property type="entry name" value="DDE_dom"/>
</dbReference>
<sequence length="189" mass="21901">MRPSVNGACALDEPTPTRSSGVGHNPRTSGFWMRCLSASEANCTTFGEPLISNGNVLDVLVQSRRNTRAAMRFFRKLLTGLYYVSRVGHDRQTWILWCAKRAVLPSAEHRQSRYLNNRSEVSHQLARRRERYIRRFRSVRHAQQFLATQTRIHKHFQFRRHCLSANEYRAARDRAFAAWRNATAATLVV</sequence>
<dbReference type="Pfam" id="PF13610">
    <property type="entry name" value="DDE_Tnp_IS240"/>
    <property type="match status" value="1"/>
</dbReference>
<dbReference type="InterPro" id="IPR052183">
    <property type="entry name" value="IS_Transposase"/>
</dbReference>
<dbReference type="PANTHER" id="PTHR35528">
    <property type="entry name" value="BLL1675 PROTEIN"/>
    <property type="match status" value="1"/>
</dbReference>
<dbReference type="AlphaFoldDB" id="A0A1G5KZ48"/>
<evidence type="ECO:0000256" key="1">
    <source>
        <dbReference type="SAM" id="MobiDB-lite"/>
    </source>
</evidence>
<proteinExistence type="predicted"/>
<keyword evidence="4" id="KW-1185">Reference proteome</keyword>